<evidence type="ECO:0000313" key="2">
    <source>
        <dbReference type="Proteomes" id="UP000001916"/>
    </source>
</evidence>
<name>D7B9V6_ALLS1</name>
<organism evidence="1 2">
    <name type="scientific">Allomeiothermus silvanus (strain ATCC 700542 / DSM 9946 / NBRC 106475 / NCIMB 13440 / VI-R2)</name>
    <name type="common">Thermus silvanus</name>
    <dbReference type="NCBI Taxonomy" id="526227"/>
    <lineage>
        <taxon>Bacteria</taxon>
        <taxon>Thermotogati</taxon>
        <taxon>Deinococcota</taxon>
        <taxon>Deinococci</taxon>
        <taxon>Thermales</taxon>
        <taxon>Thermaceae</taxon>
        <taxon>Allomeiothermus</taxon>
    </lineage>
</organism>
<dbReference type="Proteomes" id="UP000001916">
    <property type="component" value="Chromosome"/>
</dbReference>
<dbReference type="EMBL" id="CP002042">
    <property type="protein sequence ID" value="ADH62390.1"/>
    <property type="molecule type" value="Genomic_DNA"/>
</dbReference>
<dbReference type="KEGG" id="msv:Mesil_0450"/>
<evidence type="ECO:0008006" key="3">
    <source>
        <dbReference type="Google" id="ProtNLM"/>
    </source>
</evidence>
<dbReference type="AlphaFoldDB" id="D7B9V6"/>
<sequence>MAAGSSMVLMGLLVVGYSLAGGLQGFQLLAVPVILGLFMIALGVDEGFLAELEVTPTQVRIKKWGSWEEFSLEGIEVVDVLRDWLGLGGLILVLAAKGRPSVQINLRQYSNRKELARRILQGVWAANREVLILPRAERRFGRPPY</sequence>
<accession>D7B9V6</accession>
<keyword evidence="2" id="KW-1185">Reference proteome</keyword>
<gene>
    <name evidence="1" type="ordered locus">Mesil_0450</name>
</gene>
<reference evidence="1 2" key="1">
    <citation type="journal article" date="2010" name="Stand. Genomic Sci.">
        <title>Complete genome sequence of Meiothermus silvanus type strain (VI-R2).</title>
        <authorList>
            <person name="Sikorski J."/>
            <person name="Tindall B.J."/>
            <person name="Lowry S."/>
            <person name="Lucas S."/>
            <person name="Nolan M."/>
            <person name="Copeland A."/>
            <person name="Glavina Del Rio T."/>
            <person name="Tice H."/>
            <person name="Cheng J.F."/>
            <person name="Han C."/>
            <person name="Pitluck S."/>
            <person name="Liolios K."/>
            <person name="Ivanova N."/>
            <person name="Mavromatis K."/>
            <person name="Mikhailova N."/>
            <person name="Pati A."/>
            <person name="Goodwin L."/>
            <person name="Chen A."/>
            <person name="Palaniappan K."/>
            <person name="Land M."/>
            <person name="Hauser L."/>
            <person name="Chang Y.J."/>
            <person name="Jeffries C.D."/>
            <person name="Rohde M."/>
            <person name="Goker M."/>
            <person name="Woyke T."/>
            <person name="Bristow J."/>
            <person name="Eisen J.A."/>
            <person name="Markowitz V."/>
            <person name="Hugenholtz P."/>
            <person name="Kyrpides N.C."/>
            <person name="Klenk H.P."/>
            <person name="Lapidus A."/>
        </authorList>
    </citation>
    <scope>NUCLEOTIDE SEQUENCE [LARGE SCALE GENOMIC DNA]</scope>
    <source>
        <strain evidence="2">ATCC 700542 / DSM 9946 / VI-R2</strain>
    </source>
</reference>
<protein>
    <recommendedName>
        <fullName evidence="3">DUF304 domain-containing protein</fullName>
    </recommendedName>
</protein>
<proteinExistence type="predicted"/>
<dbReference type="HOGENOM" id="CLU_1784583_0_0_0"/>
<evidence type="ECO:0000313" key="1">
    <source>
        <dbReference type="EMBL" id="ADH62390.1"/>
    </source>
</evidence>